<proteinExistence type="predicted"/>
<keyword evidence="2" id="KW-1185">Reference proteome</keyword>
<dbReference type="RefSeq" id="WP_195900376.1">
    <property type="nucleotide sequence ID" value="NZ_JADOGI010000162.1"/>
</dbReference>
<evidence type="ECO:0000313" key="2">
    <source>
        <dbReference type="Proteomes" id="UP000605361"/>
    </source>
</evidence>
<gene>
    <name evidence="1" type="ORF">ITP53_38390</name>
</gene>
<sequence length="217" mass="23340">MLGRHIDANSYDAGRVTEELAKIGLDDQLTAEKVREIVSGIVLPPFEVALRGLTEAAEYGKRHDLPVLVHNAAASMRQVARIAADDVRLIAGHSNHDSLTVEEAVRHAEALRELGATVDVSTLDCLGARRLVDGPELTFTMLREGLGDTISTDYAAGFHDPILLCVSEAVKAGAVELDQPAHAMLRRAAELVLADPPEERPVDVMVEPTLVVRESSG</sequence>
<dbReference type="AlphaFoldDB" id="A0A931F3B6"/>
<dbReference type="SUPFAM" id="SSF51556">
    <property type="entry name" value="Metallo-dependent hydrolases"/>
    <property type="match status" value="1"/>
</dbReference>
<evidence type="ECO:0000313" key="1">
    <source>
        <dbReference type="EMBL" id="MBF8191467.1"/>
    </source>
</evidence>
<comment type="caution">
    <text evidence="1">The sequence shown here is derived from an EMBL/GenBank/DDBJ whole genome shotgun (WGS) entry which is preliminary data.</text>
</comment>
<dbReference type="Proteomes" id="UP000605361">
    <property type="component" value="Unassembled WGS sequence"/>
</dbReference>
<dbReference type="InterPro" id="IPR032466">
    <property type="entry name" value="Metal_Hydrolase"/>
</dbReference>
<reference evidence="1" key="1">
    <citation type="submission" date="2020-11" db="EMBL/GenBank/DDBJ databases">
        <title>Whole-genome analyses of Nonomuraea sp. K274.</title>
        <authorList>
            <person name="Veyisoglu A."/>
        </authorList>
    </citation>
    <scope>NUCLEOTIDE SEQUENCE</scope>
    <source>
        <strain evidence="1">K274</strain>
    </source>
</reference>
<protein>
    <submittedName>
        <fullName evidence="1">Uncharacterized protein</fullName>
    </submittedName>
</protein>
<accession>A0A931F3B6</accession>
<dbReference type="EMBL" id="JADOGI010000162">
    <property type="protein sequence ID" value="MBF8191467.1"/>
    <property type="molecule type" value="Genomic_DNA"/>
</dbReference>
<organism evidence="1 2">
    <name type="scientific">Nonomuraea cypriaca</name>
    <dbReference type="NCBI Taxonomy" id="1187855"/>
    <lineage>
        <taxon>Bacteria</taxon>
        <taxon>Bacillati</taxon>
        <taxon>Actinomycetota</taxon>
        <taxon>Actinomycetes</taxon>
        <taxon>Streptosporangiales</taxon>
        <taxon>Streptosporangiaceae</taxon>
        <taxon>Nonomuraea</taxon>
    </lineage>
</organism>
<name>A0A931F3B6_9ACTN</name>